<name>A0A9X3IKX4_9HYPH</name>
<proteinExistence type="predicted"/>
<dbReference type="GO" id="GO:0003960">
    <property type="term" value="F:quinone reductase (NADPH) activity"/>
    <property type="evidence" value="ECO:0007669"/>
    <property type="project" value="TreeGrafter"/>
</dbReference>
<feature type="domain" description="Enoyl reductase (ER)" evidence="3">
    <location>
        <begin position="11"/>
        <end position="323"/>
    </location>
</feature>
<dbReference type="Gene3D" id="3.90.180.10">
    <property type="entry name" value="Medium-chain alcohol dehydrogenases, catalytic domain"/>
    <property type="match status" value="1"/>
</dbReference>
<evidence type="ECO:0000256" key="2">
    <source>
        <dbReference type="ARBA" id="ARBA00023002"/>
    </source>
</evidence>
<protein>
    <submittedName>
        <fullName evidence="4">Zinc-binding dehydrogenase</fullName>
    </submittedName>
</protein>
<dbReference type="Gene3D" id="3.40.50.720">
    <property type="entry name" value="NAD(P)-binding Rossmann-like Domain"/>
    <property type="match status" value="1"/>
</dbReference>
<dbReference type="Pfam" id="PF08240">
    <property type="entry name" value="ADH_N"/>
    <property type="match status" value="1"/>
</dbReference>
<evidence type="ECO:0000256" key="1">
    <source>
        <dbReference type="ARBA" id="ARBA00022857"/>
    </source>
</evidence>
<dbReference type="PANTHER" id="PTHR48106">
    <property type="entry name" value="QUINONE OXIDOREDUCTASE PIG3-RELATED"/>
    <property type="match status" value="1"/>
</dbReference>
<organism evidence="4 5">
    <name type="scientific">Kaistia nematophila</name>
    <dbReference type="NCBI Taxonomy" id="2994654"/>
    <lineage>
        <taxon>Bacteria</taxon>
        <taxon>Pseudomonadati</taxon>
        <taxon>Pseudomonadota</taxon>
        <taxon>Alphaproteobacteria</taxon>
        <taxon>Hyphomicrobiales</taxon>
        <taxon>Kaistiaceae</taxon>
        <taxon>Kaistia</taxon>
    </lineage>
</organism>
<evidence type="ECO:0000313" key="5">
    <source>
        <dbReference type="Proteomes" id="UP001144805"/>
    </source>
</evidence>
<keyword evidence="2" id="KW-0560">Oxidoreductase</keyword>
<dbReference type="SUPFAM" id="SSF51735">
    <property type="entry name" value="NAD(P)-binding Rossmann-fold domains"/>
    <property type="match status" value="1"/>
</dbReference>
<sequence length="329" mass="34444">MRAMLLSAANGTPESLAVVEVAKPEPGPGEVLVEVAYGGCNFADTMIWRGTYPHPKGFPMVAGLEIAGRVVAVGADVADVRVGDRVAAFLEDGGGFAEFCVVPAERIIPLPDAIPFDVAAAFPVQALTAWHMLHTVSTTRPGDLVLVHAIGGGVGLYLTQLAVMAGATVVGTVGTAGKERKALDYGAALVVNRNEADFVTEIQRFTGGRGLDKIVDSTGAGILDASFALMRDLGHVVSFGEAEGRPLPNLWERLVRKSLTFTRFHLGHAPFGAPAWQAGIDAVTAAVADGSLKVPVEAVFPLDEVAAMYRRLESREVAGKLVLAVNPAL</sequence>
<reference evidence="4" key="1">
    <citation type="submission" date="2022-11" db="EMBL/GenBank/DDBJ databases">
        <title>Biodiversity and phylogenetic relationships of bacteria.</title>
        <authorList>
            <person name="Machado R.A.R."/>
            <person name="Bhat A."/>
            <person name="Loulou A."/>
            <person name="Kallel S."/>
        </authorList>
    </citation>
    <scope>NUCLEOTIDE SEQUENCE</scope>
    <source>
        <strain evidence="4">K-TC2</strain>
    </source>
</reference>
<dbReference type="InterPro" id="IPR011032">
    <property type="entry name" value="GroES-like_sf"/>
</dbReference>
<dbReference type="Proteomes" id="UP001144805">
    <property type="component" value="Unassembled WGS sequence"/>
</dbReference>
<comment type="caution">
    <text evidence="4">The sequence shown here is derived from an EMBL/GenBank/DDBJ whole genome shotgun (WGS) entry which is preliminary data.</text>
</comment>
<dbReference type="SUPFAM" id="SSF50129">
    <property type="entry name" value="GroES-like"/>
    <property type="match status" value="1"/>
</dbReference>
<dbReference type="Pfam" id="PF00107">
    <property type="entry name" value="ADH_zinc_N"/>
    <property type="match status" value="1"/>
</dbReference>
<dbReference type="InterPro" id="IPR013154">
    <property type="entry name" value="ADH-like_N"/>
</dbReference>
<keyword evidence="5" id="KW-1185">Reference proteome</keyword>
<dbReference type="GO" id="GO:0005829">
    <property type="term" value="C:cytosol"/>
    <property type="evidence" value="ECO:0007669"/>
    <property type="project" value="TreeGrafter"/>
</dbReference>
<gene>
    <name evidence="4" type="ORF">OSH07_12045</name>
</gene>
<evidence type="ECO:0000259" key="3">
    <source>
        <dbReference type="SMART" id="SM00829"/>
    </source>
</evidence>
<dbReference type="AlphaFoldDB" id="A0A9X3IKX4"/>
<dbReference type="InterPro" id="IPR020843">
    <property type="entry name" value="ER"/>
</dbReference>
<dbReference type="EMBL" id="JAPKNK010000004">
    <property type="protein sequence ID" value="MCX5569928.1"/>
    <property type="molecule type" value="Genomic_DNA"/>
</dbReference>
<dbReference type="InterPro" id="IPR036291">
    <property type="entry name" value="NAD(P)-bd_dom_sf"/>
</dbReference>
<dbReference type="InterPro" id="IPR013149">
    <property type="entry name" value="ADH-like_C"/>
</dbReference>
<dbReference type="GO" id="GO:0035925">
    <property type="term" value="F:mRNA 3'-UTR AU-rich region binding"/>
    <property type="evidence" value="ECO:0007669"/>
    <property type="project" value="TreeGrafter"/>
</dbReference>
<dbReference type="RefSeq" id="WP_266338895.1">
    <property type="nucleotide sequence ID" value="NZ_JAPKNK010000004.1"/>
</dbReference>
<dbReference type="PANTHER" id="PTHR48106:SF13">
    <property type="entry name" value="QUINONE OXIDOREDUCTASE-RELATED"/>
    <property type="match status" value="1"/>
</dbReference>
<evidence type="ECO:0000313" key="4">
    <source>
        <dbReference type="EMBL" id="MCX5569928.1"/>
    </source>
</evidence>
<dbReference type="SMART" id="SM00829">
    <property type="entry name" value="PKS_ER"/>
    <property type="match status" value="1"/>
</dbReference>
<keyword evidence="1" id="KW-0521">NADP</keyword>
<dbReference type="GO" id="GO:0070402">
    <property type="term" value="F:NADPH binding"/>
    <property type="evidence" value="ECO:0007669"/>
    <property type="project" value="TreeGrafter"/>
</dbReference>
<accession>A0A9X3IKX4</accession>